<proteinExistence type="predicted"/>
<reference evidence="1 2" key="1">
    <citation type="submission" date="2022-09" db="EMBL/GenBank/DDBJ databases">
        <authorList>
            <person name="Palmer J.M."/>
        </authorList>
    </citation>
    <scope>NUCLEOTIDE SEQUENCE [LARGE SCALE GENOMIC DNA]</scope>
    <source>
        <strain evidence="1 2">DSM 7382</strain>
    </source>
</reference>
<gene>
    <name evidence="1" type="ORF">QCA50_011188</name>
</gene>
<dbReference type="Proteomes" id="UP001385951">
    <property type="component" value="Unassembled WGS sequence"/>
</dbReference>
<dbReference type="AlphaFoldDB" id="A0AAW0G7U6"/>
<sequence>MEYEPPSERAYYFIGGYWIPLSTVRDKLCIALDHEFDPPEYARDYCGVGEDEEGFILAAHLNNYLAKQRKDLHPCLTFATPRPPDTPWYLVILTHSERDKPEGGGNIEENEHDLKIKEFLLSEGKLDPEDIAWRCMWKNHNTLADERLIPTVSSDRAMFCKKVASTEEFIARFITRGR</sequence>
<keyword evidence="2" id="KW-1185">Reference proteome</keyword>
<comment type="caution">
    <text evidence="1">The sequence shown here is derived from an EMBL/GenBank/DDBJ whole genome shotgun (WGS) entry which is preliminary data.</text>
</comment>
<organism evidence="1 2">
    <name type="scientific">Cerrena zonata</name>
    <dbReference type="NCBI Taxonomy" id="2478898"/>
    <lineage>
        <taxon>Eukaryota</taxon>
        <taxon>Fungi</taxon>
        <taxon>Dikarya</taxon>
        <taxon>Basidiomycota</taxon>
        <taxon>Agaricomycotina</taxon>
        <taxon>Agaricomycetes</taxon>
        <taxon>Polyporales</taxon>
        <taxon>Cerrenaceae</taxon>
        <taxon>Cerrena</taxon>
    </lineage>
</organism>
<name>A0AAW0G7U6_9APHY</name>
<evidence type="ECO:0000313" key="2">
    <source>
        <dbReference type="Proteomes" id="UP001385951"/>
    </source>
</evidence>
<accession>A0AAW0G7U6</accession>
<protein>
    <submittedName>
        <fullName evidence="1">Uncharacterized protein</fullName>
    </submittedName>
</protein>
<dbReference type="EMBL" id="JASBNA010000019">
    <property type="protein sequence ID" value="KAK7685842.1"/>
    <property type="molecule type" value="Genomic_DNA"/>
</dbReference>
<evidence type="ECO:0000313" key="1">
    <source>
        <dbReference type="EMBL" id="KAK7685842.1"/>
    </source>
</evidence>